<keyword evidence="17" id="KW-1185">Reference proteome</keyword>
<sequence>MSSDFDDDAEILAAARAGFLEEAQDMLRQYEAALLVLESDPADAEQLNAAFRAAHTIKGGAGMFGLDDVVRFTHVAETLLDALRDGRRTLDGDCMDALLASRDQIEALLREVDHGGPTDAEVLASSAALADRLRALMGEPAPAPAAPAATGPVTAAGGEAPSAPTEVTGPACWHLSVKFGPDALRNGLDPLAFLRYLGQMGTVHALHLMHAEVPALDALDAEACHIWVELRLESGKTREQIASVFEFAQDDSDVQILAPNAGPAEFEALVERRCGTDAEQRALLLEIWTGMGVRFRVVETPAAAGADEAEAAELIPRIERRAEGAPRERGPDRRSGEGERRQGGRDRRAGDDTRFVRVRADKLDTLIDLIGELVIAGSGAQMTANFAGDAAAIEATARVMSLMQDTRDAALGLRMVPVGETFARFHRVVRDVAKQLGKDIELLVTGGDTEMDKSMVDAIADPLMHLVRNSMDHGLEVPEDREAAGKSRTGTIRLNAFHEAGSIVIEVRDDGRGLARDRILNKAVERGLVASDAVLSDADIWQLIFQPGFSTAEAVTDLSGRGVGMDVVKRNIEALRGQIRLHSDPGQGTLTQIRLPLTLAMIDGFLTQVGDVHYVLPLSVVSECIDVPPEAQKALSQNPEQVSGTFNMRGEIVPWLDLARFYRCPVDLQRRRSVVVVREGQGGRVGVIVDRLLGEHQTVIKPLSGLFTHVKALAGSTILGSGDVALVLDVNGLMGSARRHGAAQPS</sequence>
<dbReference type="PROSITE" id="PS50109">
    <property type="entry name" value="HIS_KIN"/>
    <property type="match status" value="1"/>
</dbReference>
<dbReference type="InterPro" id="IPR002545">
    <property type="entry name" value="CheW-lke_dom"/>
</dbReference>
<evidence type="ECO:0000313" key="17">
    <source>
        <dbReference type="Proteomes" id="UP000288587"/>
    </source>
</evidence>
<comment type="caution">
    <text evidence="16">The sequence shown here is derived from an EMBL/GenBank/DDBJ whole genome shotgun (WGS) entry which is preliminary data.</text>
</comment>
<feature type="compositionally biased region" description="Low complexity" evidence="12">
    <location>
        <begin position="141"/>
        <end position="161"/>
    </location>
</feature>
<evidence type="ECO:0000259" key="15">
    <source>
        <dbReference type="PROSITE" id="PS50894"/>
    </source>
</evidence>
<dbReference type="InterPro" id="IPR036097">
    <property type="entry name" value="HisK_dim/P_sf"/>
</dbReference>
<dbReference type="Pfam" id="PF02895">
    <property type="entry name" value="H-kinase_dim"/>
    <property type="match status" value="1"/>
</dbReference>
<evidence type="ECO:0000259" key="14">
    <source>
        <dbReference type="PROSITE" id="PS50851"/>
    </source>
</evidence>
<dbReference type="InterPro" id="IPR003594">
    <property type="entry name" value="HATPase_dom"/>
</dbReference>
<evidence type="ECO:0000256" key="5">
    <source>
        <dbReference type="ARBA" id="ARBA00022553"/>
    </source>
</evidence>
<dbReference type="InterPro" id="IPR036641">
    <property type="entry name" value="HPT_dom_sf"/>
</dbReference>
<dbReference type="GO" id="GO:0006935">
    <property type="term" value="P:chemotaxis"/>
    <property type="evidence" value="ECO:0007669"/>
    <property type="project" value="UniProtKB-KW"/>
</dbReference>
<dbReference type="Proteomes" id="UP000288587">
    <property type="component" value="Unassembled WGS sequence"/>
</dbReference>
<dbReference type="SMART" id="SM01231">
    <property type="entry name" value="H-kinase_dim"/>
    <property type="match status" value="1"/>
</dbReference>
<gene>
    <name evidence="16" type="ORF">EOD73_01260</name>
</gene>
<dbReference type="InterPro" id="IPR036890">
    <property type="entry name" value="HATPase_C_sf"/>
</dbReference>
<dbReference type="OrthoDB" id="9146932at2"/>
<evidence type="ECO:0000256" key="7">
    <source>
        <dbReference type="ARBA" id="ARBA00022741"/>
    </source>
</evidence>
<dbReference type="PROSITE" id="PS50894">
    <property type="entry name" value="HPT"/>
    <property type="match status" value="1"/>
</dbReference>
<evidence type="ECO:0000256" key="6">
    <source>
        <dbReference type="ARBA" id="ARBA00022679"/>
    </source>
</evidence>
<comment type="catalytic activity">
    <reaction evidence="1">
        <text>ATP + protein L-histidine = ADP + protein N-phospho-L-histidine.</text>
        <dbReference type="EC" id="2.7.13.3"/>
    </reaction>
</comment>
<dbReference type="FunFam" id="3.30.565.10:FF:000016">
    <property type="entry name" value="Chemotaxis protein CheA, putative"/>
    <property type="match status" value="1"/>
</dbReference>
<dbReference type="AlphaFoldDB" id="A0A3S2UJP4"/>
<dbReference type="PRINTS" id="PR00344">
    <property type="entry name" value="BCTRLSENSOR"/>
</dbReference>
<dbReference type="EC" id="2.7.13.3" evidence="2"/>
<keyword evidence="8" id="KW-0418">Kinase</keyword>
<evidence type="ECO:0000256" key="11">
    <source>
        <dbReference type="PROSITE-ProRule" id="PRU00110"/>
    </source>
</evidence>
<evidence type="ECO:0000256" key="10">
    <source>
        <dbReference type="ARBA" id="ARBA00035100"/>
    </source>
</evidence>
<dbReference type="RefSeq" id="WP_127680113.1">
    <property type="nucleotide sequence ID" value="NZ_SACM01000001.1"/>
</dbReference>
<dbReference type="SUPFAM" id="SSF47384">
    <property type="entry name" value="Homodimeric domain of signal transducing histidine kinase"/>
    <property type="match status" value="1"/>
</dbReference>
<protein>
    <recommendedName>
        <fullName evidence="3">Chemotaxis protein CheA</fullName>
        <ecNumber evidence="2">2.7.13.3</ecNumber>
    </recommendedName>
</protein>
<dbReference type="InterPro" id="IPR004358">
    <property type="entry name" value="Sig_transdc_His_kin-like_C"/>
</dbReference>
<feature type="modified residue" description="Phosphohistidine" evidence="11">
    <location>
        <position position="55"/>
    </location>
</feature>
<evidence type="ECO:0000313" key="16">
    <source>
        <dbReference type="EMBL" id="RVT87685.1"/>
    </source>
</evidence>
<dbReference type="SUPFAM" id="SSF55874">
    <property type="entry name" value="ATPase domain of HSP90 chaperone/DNA topoisomerase II/histidine kinase"/>
    <property type="match status" value="1"/>
</dbReference>
<dbReference type="CDD" id="cd16916">
    <property type="entry name" value="HATPase_CheA-like"/>
    <property type="match status" value="1"/>
</dbReference>
<dbReference type="SMART" id="SM00260">
    <property type="entry name" value="CheW"/>
    <property type="match status" value="1"/>
</dbReference>
<dbReference type="Gene3D" id="1.20.120.160">
    <property type="entry name" value="HPT domain"/>
    <property type="match status" value="1"/>
</dbReference>
<keyword evidence="6" id="KW-0808">Transferase</keyword>
<name>A0A3S2UJP4_9BURK</name>
<dbReference type="PANTHER" id="PTHR43395">
    <property type="entry name" value="SENSOR HISTIDINE KINASE CHEA"/>
    <property type="match status" value="1"/>
</dbReference>
<dbReference type="PROSITE" id="PS50851">
    <property type="entry name" value="CHEW"/>
    <property type="match status" value="1"/>
</dbReference>
<keyword evidence="5 11" id="KW-0597">Phosphoprotein</keyword>
<keyword evidence="9" id="KW-0902">Two-component regulatory system</keyword>
<dbReference type="CDD" id="cd00088">
    <property type="entry name" value="HPT"/>
    <property type="match status" value="1"/>
</dbReference>
<dbReference type="PANTHER" id="PTHR43395:SF10">
    <property type="entry name" value="CHEMOTAXIS PROTEIN CHEA"/>
    <property type="match status" value="1"/>
</dbReference>
<dbReference type="Gene3D" id="2.30.30.40">
    <property type="entry name" value="SH3 Domains"/>
    <property type="match status" value="1"/>
</dbReference>
<evidence type="ECO:0000256" key="3">
    <source>
        <dbReference type="ARBA" id="ARBA00021495"/>
    </source>
</evidence>
<dbReference type="InterPro" id="IPR036061">
    <property type="entry name" value="CheW-like_dom_sf"/>
</dbReference>
<evidence type="ECO:0000256" key="2">
    <source>
        <dbReference type="ARBA" id="ARBA00012438"/>
    </source>
</evidence>
<dbReference type="InterPro" id="IPR051315">
    <property type="entry name" value="Bact_Chemotaxis_CheA"/>
</dbReference>
<keyword evidence="4" id="KW-0145">Chemotaxis</keyword>
<dbReference type="Gene3D" id="3.30.565.10">
    <property type="entry name" value="Histidine kinase-like ATPase, C-terminal domain"/>
    <property type="match status" value="1"/>
</dbReference>
<feature type="region of interest" description="Disordered" evidence="12">
    <location>
        <begin position="306"/>
        <end position="351"/>
    </location>
</feature>
<dbReference type="InterPro" id="IPR008207">
    <property type="entry name" value="Sig_transdc_His_kin_Hpt_dom"/>
</dbReference>
<dbReference type="InterPro" id="IPR005467">
    <property type="entry name" value="His_kinase_dom"/>
</dbReference>
<organism evidence="16 17">
    <name type="scientific">Inhella crocodyli</name>
    <dbReference type="NCBI Taxonomy" id="2499851"/>
    <lineage>
        <taxon>Bacteria</taxon>
        <taxon>Pseudomonadati</taxon>
        <taxon>Pseudomonadota</taxon>
        <taxon>Betaproteobacteria</taxon>
        <taxon>Burkholderiales</taxon>
        <taxon>Sphaerotilaceae</taxon>
        <taxon>Inhella</taxon>
    </lineage>
</organism>
<dbReference type="GO" id="GO:0000155">
    <property type="term" value="F:phosphorelay sensor kinase activity"/>
    <property type="evidence" value="ECO:0007669"/>
    <property type="project" value="InterPro"/>
</dbReference>
<feature type="domain" description="Histidine kinase" evidence="13">
    <location>
        <begin position="398"/>
        <end position="599"/>
    </location>
</feature>
<dbReference type="Pfam" id="PF02518">
    <property type="entry name" value="HATPase_c"/>
    <property type="match status" value="1"/>
</dbReference>
<comment type="function">
    <text evidence="10">Involved in the transmission of sensory signals from the chemoreceptors to the flagellar motors. CheA is autophosphorylated; it can transfer its phosphate group to either CheB or CheY.</text>
</comment>
<dbReference type="SMART" id="SM00073">
    <property type="entry name" value="HPT"/>
    <property type="match status" value="1"/>
</dbReference>
<evidence type="ECO:0000256" key="1">
    <source>
        <dbReference type="ARBA" id="ARBA00000085"/>
    </source>
</evidence>
<evidence type="ECO:0000256" key="8">
    <source>
        <dbReference type="ARBA" id="ARBA00022777"/>
    </source>
</evidence>
<evidence type="ECO:0000256" key="9">
    <source>
        <dbReference type="ARBA" id="ARBA00023012"/>
    </source>
</evidence>
<evidence type="ECO:0000256" key="12">
    <source>
        <dbReference type="SAM" id="MobiDB-lite"/>
    </source>
</evidence>
<keyword evidence="7" id="KW-0547">Nucleotide-binding</keyword>
<dbReference type="Pfam" id="PF01584">
    <property type="entry name" value="CheW"/>
    <property type="match status" value="1"/>
</dbReference>
<feature type="domain" description="CheW-like" evidence="14">
    <location>
        <begin position="601"/>
        <end position="739"/>
    </location>
</feature>
<evidence type="ECO:0000259" key="13">
    <source>
        <dbReference type="PROSITE" id="PS50109"/>
    </source>
</evidence>
<dbReference type="InterPro" id="IPR004105">
    <property type="entry name" value="CheA-like_dim"/>
</dbReference>
<dbReference type="SUPFAM" id="SSF47226">
    <property type="entry name" value="Histidine-containing phosphotransfer domain, HPT domain"/>
    <property type="match status" value="1"/>
</dbReference>
<dbReference type="EMBL" id="SACM01000001">
    <property type="protein sequence ID" value="RVT87685.1"/>
    <property type="molecule type" value="Genomic_DNA"/>
</dbReference>
<dbReference type="GO" id="GO:0005737">
    <property type="term" value="C:cytoplasm"/>
    <property type="evidence" value="ECO:0007669"/>
    <property type="project" value="InterPro"/>
</dbReference>
<dbReference type="Pfam" id="PF01627">
    <property type="entry name" value="Hpt"/>
    <property type="match status" value="1"/>
</dbReference>
<feature type="domain" description="HPt" evidence="15">
    <location>
        <begin position="8"/>
        <end position="112"/>
    </location>
</feature>
<accession>A0A3S2UJP4</accession>
<dbReference type="SMART" id="SM00387">
    <property type="entry name" value="HATPase_c"/>
    <property type="match status" value="1"/>
</dbReference>
<evidence type="ECO:0000256" key="4">
    <source>
        <dbReference type="ARBA" id="ARBA00022500"/>
    </source>
</evidence>
<proteinExistence type="predicted"/>
<feature type="compositionally biased region" description="Basic and acidic residues" evidence="12">
    <location>
        <begin position="316"/>
        <end position="351"/>
    </location>
</feature>
<feature type="region of interest" description="Disordered" evidence="12">
    <location>
        <begin position="141"/>
        <end position="163"/>
    </location>
</feature>
<dbReference type="SUPFAM" id="SSF50341">
    <property type="entry name" value="CheW-like"/>
    <property type="match status" value="1"/>
</dbReference>
<reference evidence="16 17" key="1">
    <citation type="submission" date="2019-01" db="EMBL/GenBank/DDBJ databases">
        <authorList>
            <person name="Chen W.-M."/>
        </authorList>
    </citation>
    <scope>NUCLEOTIDE SEQUENCE [LARGE SCALE GENOMIC DNA]</scope>
    <source>
        <strain evidence="16 17">CCP-18</strain>
    </source>
</reference>